<feature type="transmembrane region" description="Helical" evidence="6">
    <location>
        <begin position="454"/>
        <end position="475"/>
    </location>
</feature>
<feature type="transmembrane region" description="Helical" evidence="6">
    <location>
        <begin position="393"/>
        <end position="412"/>
    </location>
</feature>
<dbReference type="PANTHER" id="PTHR30250:SF29">
    <property type="entry name" value="POLYSACCHARIDE BIOSYNTHESIS PROTEIN C-TERMINAL DOMAIN-CONTAINING PROTEIN"/>
    <property type="match status" value="1"/>
</dbReference>
<dbReference type="AlphaFoldDB" id="A0A1H8I6N3"/>
<dbReference type="PIRSF" id="PIRSF038958">
    <property type="entry name" value="PG_synth_SpoVB"/>
    <property type="match status" value="1"/>
</dbReference>
<sequence length="537" mass="57862">MAQVRQSFVKGAAILGLAALLSKILGAAYRIPYQNITGNEGMYVYQQVYPLYSALLILATAGFPTAVSKLVSEKLAEGDADGAKRIFRVASVTLFATGCLFFLLLFFGAGQVAEWMGSRPLLTLPIQTVSFALLIVPFTAALRGYFQGHQNMVPTAVSQVIEQTVRVTTILALSFYFIEMGYGIVYAGAGAVFGAFTGAVASLIVLLIYLRKNQPLAGRTAFRQTEREPTRQMIAGILALSLPICIGSLVLPLYSLVDSFTVGNLLVWNGWTNDAAIEAKGIYDRGQPLIQFASFFATAISLSIVPAIAETQKNFREAGERASLALRLTWMFGLPASLGLAVIAVPANVMLFEDAAGSDALAILAMTTVFSTLGITSSGILQGLGKVYLPARNLFIGVAVKLLLNLWLIPVWDIRGAAVSTVAAYAVATLLNLHALRSLLAYSKDNGRIAGKSLLAAGWMAMVTFLMMTAVQMAVSDLLPYRLAMAVTSLVSVVTGALVYFRSLFRFGLLSRSDLEKVPKLKKKLLPILDKWRLLRS</sequence>
<comment type="subcellular location">
    <subcellularLocation>
        <location evidence="1">Cell membrane</location>
        <topology evidence="1">Multi-pass membrane protein</topology>
    </subcellularLocation>
</comment>
<name>A0A1H8I6N3_9BACL</name>
<dbReference type="Proteomes" id="UP000199695">
    <property type="component" value="Unassembled WGS sequence"/>
</dbReference>
<dbReference type="CDD" id="cd13124">
    <property type="entry name" value="MATE_SpoVB_like"/>
    <property type="match status" value="1"/>
</dbReference>
<evidence type="ECO:0000256" key="2">
    <source>
        <dbReference type="ARBA" id="ARBA00022475"/>
    </source>
</evidence>
<accession>A0A1H8I6N3</accession>
<dbReference type="EMBL" id="FOCQ01000016">
    <property type="protein sequence ID" value="SEN63971.1"/>
    <property type="molecule type" value="Genomic_DNA"/>
</dbReference>
<keyword evidence="8" id="KW-1185">Reference proteome</keyword>
<keyword evidence="3 6" id="KW-0812">Transmembrane</keyword>
<dbReference type="GO" id="GO:0005886">
    <property type="term" value="C:plasma membrane"/>
    <property type="evidence" value="ECO:0007669"/>
    <property type="project" value="UniProtKB-SubCell"/>
</dbReference>
<dbReference type="InterPro" id="IPR050833">
    <property type="entry name" value="Poly_Biosynth_Transport"/>
</dbReference>
<dbReference type="STRING" id="1173111.SAMN05444955_11644"/>
<feature type="transmembrane region" description="Helical" evidence="6">
    <location>
        <begin position="191"/>
        <end position="210"/>
    </location>
</feature>
<dbReference type="RefSeq" id="WP_089971776.1">
    <property type="nucleotide sequence ID" value="NZ_FOCQ01000016.1"/>
</dbReference>
<evidence type="ECO:0000313" key="7">
    <source>
        <dbReference type="EMBL" id="SEN63971.1"/>
    </source>
</evidence>
<evidence type="ECO:0000313" key="8">
    <source>
        <dbReference type="Proteomes" id="UP000199695"/>
    </source>
</evidence>
<feature type="transmembrane region" description="Helical" evidence="6">
    <location>
        <begin position="92"/>
        <end position="112"/>
    </location>
</feature>
<evidence type="ECO:0000256" key="6">
    <source>
        <dbReference type="SAM" id="Phobius"/>
    </source>
</evidence>
<proteinExistence type="predicted"/>
<reference evidence="7 8" key="1">
    <citation type="submission" date="2016-10" db="EMBL/GenBank/DDBJ databases">
        <authorList>
            <person name="de Groot N.N."/>
        </authorList>
    </citation>
    <scope>NUCLEOTIDE SEQUENCE [LARGE SCALE GENOMIC DNA]</scope>
    <source>
        <strain evidence="7 8">DSM 46701</strain>
    </source>
</reference>
<dbReference type="InterPro" id="IPR024923">
    <property type="entry name" value="PG_synth_SpoVB"/>
</dbReference>
<dbReference type="OrthoDB" id="9775950at2"/>
<feature type="transmembrane region" description="Helical" evidence="6">
    <location>
        <begin position="361"/>
        <end position="381"/>
    </location>
</feature>
<evidence type="ECO:0000256" key="3">
    <source>
        <dbReference type="ARBA" id="ARBA00022692"/>
    </source>
</evidence>
<feature type="transmembrane region" description="Helical" evidence="6">
    <location>
        <begin position="418"/>
        <end position="442"/>
    </location>
</feature>
<dbReference type="Pfam" id="PF01943">
    <property type="entry name" value="Polysacc_synt"/>
    <property type="match status" value="1"/>
</dbReference>
<evidence type="ECO:0000256" key="1">
    <source>
        <dbReference type="ARBA" id="ARBA00004651"/>
    </source>
</evidence>
<keyword evidence="2" id="KW-1003">Cell membrane</keyword>
<gene>
    <name evidence="7" type="ORF">SAMN05444955_11644</name>
</gene>
<feature type="transmembrane region" description="Helical" evidence="6">
    <location>
        <begin position="124"/>
        <end position="146"/>
    </location>
</feature>
<organism evidence="7 8">
    <name type="scientific">Lihuaxuella thermophila</name>
    <dbReference type="NCBI Taxonomy" id="1173111"/>
    <lineage>
        <taxon>Bacteria</taxon>
        <taxon>Bacillati</taxon>
        <taxon>Bacillota</taxon>
        <taxon>Bacilli</taxon>
        <taxon>Bacillales</taxon>
        <taxon>Thermoactinomycetaceae</taxon>
        <taxon>Lihuaxuella</taxon>
    </lineage>
</organism>
<keyword evidence="5 6" id="KW-0472">Membrane</keyword>
<feature type="transmembrane region" description="Helical" evidence="6">
    <location>
        <begin position="481"/>
        <end position="501"/>
    </location>
</feature>
<dbReference type="PANTHER" id="PTHR30250">
    <property type="entry name" value="PST FAMILY PREDICTED COLANIC ACID TRANSPORTER"/>
    <property type="match status" value="1"/>
</dbReference>
<protein>
    <submittedName>
        <fullName evidence="7">Polysaccharide transporter, PST family</fullName>
    </submittedName>
</protein>
<feature type="transmembrane region" description="Helical" evidence="6">
    <location>
        <begin position="233"/>
        <end position="257"/>
    </location>
</feature>
<evidence type="ECO:0000256" key="4">
    <source>
        <dbReference type="ARBA" id="ARBA00022989"/>
    </source>
</evidence>
<feature type="transmembrane region" description="Helical" evidence="6">
    <location>
        <begin position="289"/>
        <end position="309"/>
    </location>
</feature>
<keyword evidence="4 6" id="KW-1133">Transmembrane helix</keyword>
<feature type="transmembrane region" description="Helical" evidence="6">
    <location>
        <begin position="50"/>
        <end position="71"/>
    </location>
</feature>
<feature type="transmembrane region" description="Helical" evidence="6">
    <location>
        <begin position="330"/>
        <end position="349"/>
    </location>
</feature>
<evidence type="ECO:0000256" key="5">
    <source>
        <dbReference type="ARBA" id="ARBA00023136"/>
    </source>
</evidence>
<feature type="transmembrane region" description="Helical" evidence="6">
    <location>
        <begin position="167"/>
        <end position="185"/>
    </location>
</feature>
<dbReference type="InterPro" id="IPR002797">
    <property type="entry name" value="Polysacc_synth"/>
</dbReference>